<dbReference type="EMBL" id="JAQQWP010000008">
    <property type="protein sequence ID" value="KAK8105238.1"/>
    <property type="molecule type" value="Genomic_DNA"/>
</dbReference>
<feature type="region of interest" description="Disordered" evidence="1">
    <location>
        <begin position="1"/>
        <end position="57"/>
    </location>
</feature>
<evidence type="ECO:0000259" key="2">
    <source>
        <dbReference type="Pfam" id="PF06985"/>
    </source>
</evidence>
<accession>A0AAW0QKY8</accession>
<dbReference type="PANTHER" id="PTHR33112:SF1">
    <property type="entry name" value="HETEROKARYON INCOMPATIBILITY DOMAIN-CONTAINING PROTEIN"/>
    <property type="match status" value="1"/>
</dbReference>
<keyword evidence="4" id="KW-1185">Reference proteome</keyword>
<feature type="compositionally biased region" description="Polar residues" evidence="1">
    <location>
        <begin position="27"/>
        <end position="49"/>
    </location>
</feature>
<gene>
    <name evidence="3" type="ORF">PG999_008597</name>
</gene>
<feature type="compositionally biased region" description="Basic residues" evidence="1">
    <location>
        <begin position="1"/>
        <end position="13"/>
    </location>
</feature>
<evidence type="ECO:0000256" key="1">
    <source>
        <dbReference type="SAM" id="MobiDB-lite"/>
    </source>
</evidence>
<comment type="caution">
    <text evidence="3">The sequence shown here is derived from an EMBL/GenBank/DDBJ whole genome shotgun (WGS) entry which is preliminary data.</text>
</comment>
<sequence>MAKRRRRRRRRRRESTDRDLSRGSIGTKASSSSEALHNTTEAGNEAQTLSEEESPATASRFGFDGICDECKNLYLSKMRSISSDMRAEGAMESGIRVAGLDHIDTHRPCETLGALFSPDEPSASCAMCRTFLSMRCPGSSGRRDHLYAFSAAKLYYGRSWITRSMGRGGTEPGMKEAVFFCVLPDIPRPITAWTTALKSGCFLAANTCEYPKKRLSGELCHDYQRSDTWNAGSTPELKTRRTTPLPYAMRSKTVDFLSAHLSEDGDSLGVESLDSDTFYGCRIDPTTVNYSLLRGWLRQCHKRCQLENFIKEQKRFQKIPFYLLDCLKREVFKVPARRQQRYVALSYVWGNINSASRPRPRMESSPFQLSSHCANVVEDAIAVTSRLGYRYLWVDSLCTSPHSAIRHEQIANMDVVYKNADLTIIAAAGTNADYGLPGVGARTRHPQPQISIGNHQFVSVTINPAKSLEESTYQTRGWTYQEYFYSRRRLIFTDQQVYFECRDKCMARQQQETLVCPSSHFWGGAAGLDCLQDASMQDAYFRKLPVEWKYVNSAAVTSHVLSSGKIFALYVYEHHVNEFSRRKLSYAADSLQALSSVLDRFMYETHAICHLHGLPFMPRQNSTYSQGLDKHAFHFKYGLLWTHGQDVTPKARRGDFPSWSWTGWEGRVQWLASTTNLRWFAEAADSVAKFEFPMTIAPSSPAPANDMKSRKTRLKLCPVDSWRPNNKNHGLPKELLFTAVLYSVPFRVGNPVPKWDGNDFGIYLDDKVISRRLHLTQVDFEHETIREGKWRGLILGTALNIQCFHVLVLREVASRGMAYGGRYFERFGVIDIDTQWKGWTAPLIVQGWLV</sequence>
<name>A0AAW0QKY8_9PEZI</name>
<feature type="domain" description="Heterokaryon incompatibility" evidence="2">
    <location>
        <begin position="342"/>
        <end position="482"/>
    </location>
</feature>
<dbReference type="Pfam" id="PF06985">
    <property type="entry name" value="HET"/>
    <property type="match status" value="1"/>
</dbReference>
<dbReference type="Proteomes" id="UP001392437">
    <property type="component" value="Unassembled WGS sequence"/>
</dbReference>
<protein>
    <recommendedName>
        <fullName evidence="2">Heterokaryon incompatibility domain-containing protein</fullName>
    </recommendedName>
</protein>
<reference evidence="3 4" key="1">
    <citation type="submission" date="2023-01" db="EMBL/GenBank/DDBJ databases">
        <title>Analysis of 21 Apiospora genomes using comparative genomics revels a genus with tremendous synthesis potential of carbohydrate active enzymes and secondary metabolites.</title>
        <authorList>
            <person name="Sorensen T."/>
        </authorList>
    </citation>
    <scope>NUCLEOTIDE SEQUENCE [LARGE SCALE GENOMIC DNA]</scope>
    <source>
        <strain evidence="3 4">CBS 117206</strain>
    </source>
</reference>
<dbReference type="InterPro" id="IPR010730">
    <property type="entry name" value="HET"/>
</dbReference>
<evidence type="ECO:0000313" key="4">
    <source>
        <dbReference type="Proteomes" id="UP001392437"/>
    </source>
</evidence>
<dbReference type="AlphaFoldDB" id="A0AAW0QKY8"/>
<proteinExistence type="predicted"/>
<evidence type="ECO:0000313" key="3">
    <source>
        <dbReference type="EMBL" id="KAK8105238.1"/>
    </source>
</evidence>
<dbReference type="PANTHER" id="PTHR33112">
    <property type="entry name" value="DOMAIN PROTEIN, PUTATIVE-RELATED"/>
    <property type="match status" value="1"/>
</dbReference>
<organism evidence="3 4">
    <name type="scientific">Apiospora kogelbergensis</name>
    <dbReference type="NCBI Taxonomy" id="1337665"/>
    <lineage>
        <taxon>Eukaryota</taxon>
        <taxon>Fungi</taxon>
        <taxon>Dikarya</taxon>
        <taxon>Ascomycota</taxon>
        <taxon>Pezizomycotina</taxon>
        <taxon>Sordariomycetes</taxon>
        <taxon>Xylariomycetidae</taxon>
        <taxon>Amphisphaeriales</taxon>
        <taxon>Apiosporaceae</taxon>
        <taxon>Apiospora</taxon>
    </lineage>
</organism>